<dbReference type="InterPro" id="IPR008927">
    <property type="entry name" value="6-PGluconate_DH-like_C_sf"/>
</dbReference>
<dbReference type="InterPro" id="IPR000304">
    <property type="entry name" value="Pyrroline-COOH_reductase"/>
</dbReference>
<evidence type="ECO:0000259" key="6">
    <source>
        <dbReference type="Pfam" id="PF14748"/>
    </source>
</evidence>
<dbReference type="AlphaFoldDB" id="A0A562QE87"/>
<evidence type="ECO:0000313" key="8">
    <source>
        <dbReference type="Proteomes" id="UP000316905"/>
    </source>
</evidence>
<keyword evidence="3" id="KW-0560">Oxidoreductase</keyword>
<dbReference type="InterPro" id="IPR029036">
    <property type="entry name" value="P5CR_dimer"/>
</dbReference>
<dbReference type="PANTHER" id="PTHR11645:SF0">
    <property type="entry name" value="PYRROLINE-5-CARBOXYLATE REDUCTASE 3"/>
    <property type="match status" value="1"/>
</dbReference>
<keyword evidence="8" id="KW-1185">Reference proteome</keyword>
<dbReference type="InterPro" id="IPR036291">
    <property type="entry name" value="NAD(P)-bd_dom_sf"/>
</dbReference>
<dbReference type="SUPFAM" id="SSF48179">
    <property type="entry name" value="6-phosphogluconate dehydrogenase C-terminal domain-like"/>
    <property type="match status" value="1"/>
</dbReference>
<dbReference type="Pfam" id="PF14748">
    <property type="entry name" value="P5CR_dimer"/>
    <property type="match status" value="1"/>
</dbReference>
<dbReference type="SUPFAM" id="SSF51735">
    <property type="entry name" value="NAD(P)-binding Rossmann-fold domains"/>
    <property type="match status" value="1"/>
</dbReference>
<reference evidence="7 8" key="1">
    <citation type="journal article" date="2015" name="Stand. Genomic Sci.">
        <title>Genomic Encyclopedia of Bacterial and Archaeal Type Strains, Phase III: the genomes of soil and plant-associated and newly described type strains.</title>
        <authorList>
            <person name="Whitman W.B."/>
            <person name="Woyke T."/>
            <person name="Klenk H.P."/>
            <person name="Zhou Y."/>
            <person name="Lilburn T.G."/>
            <person name="Beck B.J."/>
            <person name="De Vos P."/>
            <person name="Vandamme P."/>
            <person name="Eisen J.A."/>
            <person name="Garrity G."/>
            <person name="Hugenholtz P."/>
            <person name="Kyrpides N.C."/>
        </authorList>
    </citation>
    <scope>NUCLEOTIDE SEQUENCE [LARGE SCALE GENOMIC DNA]</scope>
    <source>
        <strain evidence="7 8">CGMCC 1.6858</strain>
    </source>
</reference>
<dbReference type="Gene3D" id="3.40.50.720">
    <property type="entry name" value="NAD(P)-binding Rossmann-like Domain"/>
    <property type="match status" value="1"/>
</dbReference>
<accession>A0A562QE87</accession>
<evidence type="ECO:0000256" key="1">
    <source>
        <dbReference type="ARBA" id="ARBA00005525"/>
    </source>
</evidence>
<evidence type="ECO:0000256" key="3">
    <source>
        <dbReference type="ARBA" id="ARBA00023002"/>
    </source>
</evidence>
<dbReference type="PANTHER" id="PTHR11645">
    <property type="entry name" value="PYRROLINE-5-CARBOXYLATE REDUCTASE"/>
    <property type="match status" value="1"/>
</dbReference>
<feature type="domain" description="Pyrroline-5-carboxylate reductase catalytic N-terminal" evidence="5">
    <location>
        <begin position="5"/>
        <end position="95"/>
    </location>
</feature>
<dbReference type="OrthoDB" id="8418678at2"/>
<gene>
    <name evidence="7" type="ORF">IQ22_01924</name>
</gene>
<dbReference type="GO" id="GO:0004735">
    <property type="term" value="F:pyrroline-5-carboxylate reductase activity"/>
    <property type="evidence" value="ECO:0007669"/>
    <property type="project" value="InterPro"/>
</dbReference>
<comment type="similarity">
    <text evidence="1">Belongs to the pyrroline-5-carboxylate reductase family.</text>
</comment>
<dbReference type="Gene3D" id="1.10.3730.10">
    <property type="entry name" value="ProC C-terminal domain-like"/>
    <property type="match status" value="1"/>
</dbReference>
<evidence type="ECO:0000313" key="7">
    <source>
        <dbReference type="EMBL" id="TWI55013.1"/>
    </source>
</evidence>
<dbReference type="PIRSF" id="PIRSF000193">
    <property type="entry name" value="Pyrrol-5-carb_rd"/>
    <property type="match status" value="1"/>
</dbReference>
<proteinExistence type="inferred from homology"/>
<comment type="caution">
    <text evidence="7">The sequence shown here is derived from an EMBL/GenBank/DDBJ whole genome shotgun (WGS) entry which is preliminary data.</text>
</comment>
<feature type="binding site" evidence="4">
    <location>
        <position position="55"/>
    </location>
    <ligand>
        <name>NADPH</name>
        <dbReference type="ChEBI" id="CHEBI:57783"/>
    </ligand>
</feature>
<name>A0A562QE87_9PSED</name>
<dbReference type="GO" id="GO:0055129">
    <property type="term" value="P:L-proline biosynthetic process"/>
    <property type="evidence" value="ECO:0007669"/>
    <property type="project" value="TreeGrafter"/>
</dbReference>
<feature type="binding site" evidence="4">
    <location>
        <begin position="8"/>
        <end position="13"/>
    </location>
    <ligand>
        <name>NADP(+)</name>
        <dbReference type="ChEBI" id="CHEBI:58349"/>
    </ligand>
</feature>
<organism evidence="7 8">
    <name type="scientific">Pseudomonas duriflava</name>
    <dbReference type="NCBI Taxonomy" id="459528"/>
    <lineage>
        <taxon>Bacteria</taxon>
        <taxon>Pseudomonadati</taxon>
        <taxon>Pseudomonadota</taxon>
        <taxon>Gammaproteobacteria</taxon>
        <taxon>Pseudomonadales</taxon>
        <taxon>Pseudomonadaceae</taxon>
        <taxon>Pseudomonas</taxon>
    </lineage>
</organism>
<feature type="domain" description="Pyrroline-5-carboxylate reductase dimerisation" evidence="6">
    <location>
        <begin position="151"/>
        <end position="249"/>
    </location>
</feature>
<evidence type="ECO:0000259" key="5">
    <source>
        <dbReference type="Pfam" id="PF03807"/>
    </source>
</evidence>
<sequence>METGIGVLGVGSLTESVVKGLRRGGYTGPIMLSPRNADRSAALAENFGCQVMPDNQAVVEAARTVILGVRPADVATVAQALSLTEEHRVISLVAGLELAALNNLFAPAQSVRVMLSVASEINATTVALCPPAEWAQTLLAPLGNIFPLAHEEQLDVATVGACMNGWFYYFLQTLQDWYEQQGLSSEQARLVVTSSMKDCLAYAGQQSAQTFKTIGDSIATPGTYTALGVDELVKGGALDAWPDVCTRTLAALRERMS</sequence>
<dbReference type="Proteomes" id="UP000316905">
    <property type="component" value="Unassembled WGS sequence"/>
</dbReference>
<dbReference type="EMBL" id="VLKY01000005">
    <property type="protein sequence ID" value="TWI55013.1"/>
    <property type="molecule type" value="Genomic_DNA"/>
</dbReference>
<dbReference type="RefSeq" id="WP_145141014.1">
    <property type="nucleotide sequence ID" value="NZ_VLKY01000005.1"/>
</dbReference>
<dbReference type="Pfam" id="PF03807">
    <property type="entry name" value="F420_oxidored"/>
    <property type="match status" value="1"/>
</dbReference>
<dbReference type="InterPro" id="IPR028939">
    <property type="entry name" value="P5C_Rdtase_cat_N"/>
</dbReference>
<evidence type="ECO:0000256" key="2">
    <source>
        <dbReference type="ARBA" id="ARBA00022857"/>
    </source>
</evidence>
<evidence type="ECO:0000256" key="4">
    <source>
        <dbReference type="PIRSR" id="PIRSR000193-1"/>
    </source>
</evidence>
<protein>
    <submittedName>
        <fullName evidence="7">Pyrroline-5-carboxylate reductase</fullName>
    </submittedName>
</protein>
<keyword evidence="2 4" id="KW-0521">NADP</keyword>